<evidence type="ECO:0008006" key="3">
    <source>
        <dbReference type="Google" id="ProtNLM"/>
    </source>
</evidence>
<evidence type="ECO:0000313" key="2">
    <source>
        <dbReference type="Proteomes" id="UP001348805"/>
    </source>
</evidence>
<reference evidence="1 2" key="1">
    <citation type="submission" date="2023-11" db="EMBL/GenBank/DDBJ databases">
        <authorList>
            <person name="Cook R."/>
            <person name="Crisci M."/>
            <person name="Pye H."/>
            <person name="Adriaenssens E."/>
            <person name="Santini J."/>
        </authorList>
    </citation>
    <scope>NUCLEOTIDE SEQUENCE [LARGE SCALE GENOMIC DNA]</scope>
    <source>
        <strain evidence="1">Lak_Megaphage_RVC_AP3_GC26</strain>
    </source>
</reference>
<proteinExistence type="predicted"/>
<dbReference type="EMBL" id="OR769219">
    <property type="protein sequence ID" value="WQJ51627.1"/>
    <property type="molecule type" value="Genomic_DNA"/>
</dbReference>
<protein>
    <recommendedName>
        <fullName evidence="3">Fam-a protein</fullName>
    </recommendedName>
</protein>
<organism evidence="1 2">
    <name type="scientific">phage Lak_Megaphage_RVC_AP3_GC26</name>
    <dbReference type="NCBI Taxonomy" id="3109225"/>
    <lineage>
        <taxon>Viruses</taxon>
        <taxon>Duplodnaviria</taxon>
        <taxon>Heunggongvirae</taxon>
        <taxon>Uroviricota</taxon>
        <taxon>Caudoviricetes</taxon>
        <taxon>Caudoviricetes code 15 clade</taxon>
    </lineage>
</organism>
<evidence type="ECO:0000313" key="1">
    <source>
        <dbReference type="EMBL" id="WQJ51627.1"/>
    </source>
</evidence>
<accession>A0ABZ0Z102</accession>
<keyword evidence="2" id="KW-1185">Reference proteome</keyword>
<dbReference type="Proteomes" id="UP001348805">
    <property type="component" value="Segment"/>
</dbReference>
<name>A0ABZ0Z102_9CAUD</name>
<sequence length="181" mass="20728">MKYIISFLICLFSFTFSFSQVLSEKNKILLRNKVVAEYIENNVTGCSVYKTSNGPVLVSVVKIANNRNPEYCDRIAHMKATRSVIEFLRGARNRSYSTYNIENTESNFYTEDSNDDNNSDDSDIDAVTSVNMNENSHNSDNYTFTDEIVQTSMGEVSHLQMLKKVSAKNSDIYIYFIKLKK</sequence>